<dbReference type="InterPro" id="IPR036397">
    <property type="entry name" value="RNaseH_sf"/>
</dbReference>
<evidence type="ECO:0000256" key="6">
    <source>
        <dbReference type="ARBA" id="ARBA00022839"/>
    </source>
</evidence>
<evidence type="ECO:0000256" key="8">
    <source>
        <dbReference type="ARBA" id="ARBA00023125"/>
    </source>
</evidence>
<evidence type="ECO:0000256" key="3">
    <source>
        <dbReference type="ARBA" id="ARBA00022741"/>
    </source>
</evidence>
<keyword evidence="6" id="KW-0269">Exonuclease</keyword>
<dbReference type="KEGG" id="dfs:HGD76_12435"/>
<dbReference type="PANTHER" id="PTHR22683">
    <property type="entry name" value="SPORULATION PROTEIN RELATED"/>
    <property type="match status" value="1"/>
</dbReference>
<dbReference type="SMART" id="SM00474">
    <property type="entry name" value="35EXOc"/>
    <property type="match status" value="1"/>
</dbReference>
<dbReference type="GO" id="GO:0006281">
    <property type="term" value="P:DNA repair"/>
    <property type="evidence" value="ECO:0007669"/>
    <property type="project" value="UniProtKB-KW"/>
</dbReference>
<dbReference type="InterPro" id="IPR027417">
    <property type="entry name" value="P-loop_NTPase"/>
</dbReference>
<evidence type="ECO:0000256" key="4">
    <source>
        <dbReference type="ARBA" id="ARBA00022763"/>
    </source>
</evidence>
<dbReference type="CDD" id="cd01127">
    <property type="entry name" value="TrwB_TraG_TraD_VirD4"/>
    <property type="match status" value="1"/>
</dbReference>
<evidence type="ECO:0000256" key="10">
    <source>
        <dbReference type="PROSITE-ProRule" id="PRU00289"/>
    </source>
</evidence>
<evidence type="ECO:0000256" key="5">
    <source>
        <dbReference type="ARBA" id="ARBA00022806"/>
    </source>
</evidence>
<dbReference type="SUPFAM" id="SSF53098">
    <property type="entry name" value="Ribonuclease H-like"/>
    <property type="match status" value="1"/>
</dbReference>
<dbReference type="InterPro" id="IPR002543">
    <property type="entry name" value="FtsK_dom"/>
</dbReference>
<dbReference type="Pfam" id="PF12705">
    <property type="entry name" value="PDDEXK_1"/>
    <property type="match status" value="1"/>
</dbReference>
<proteinExistence type="inferred from homology"/>
<dbReference type="GO" id="GO:0051301">
    <property type="term" value="P:cell division"/>
    <property type="evidence" value="ECO:0007669"/>
    <property type="project" value="UniProtKB-KW"/>
</dbReference>
<feature type="domain" description="FtsK" evidence="12">
    <location>
        <begin position="678"/>
        <end position="868"/>
    </location>
</feature>
<keyword evidence="6" id="KW-0378">Hydrolase</keyword>
<dbReference type="Gene3D" id="3.30.980.40">
    <property type="match status" value="1"/>
</dbReference>
<keyword evidence="5" id="KW-0347">Helicase</keyword>
<comment type="similarity">
    <text evidence="1">Belongs to the FtsK/SpoIIIE/SftA family.</text>
</comment>
<keyword evidence="8" id="KW-0238">DNA-binding</keyword>
<dbReference type="GO" id="GO:0004386">
    <property type="term" value="F:helicase activity"/>
    <property type="evidence" value="ECO:0007669"/>
    <property type="project" value="UniProtKB-KW"/>
</dbReference>
<dbReference type="InterPro" id="IPR041027">
    <property type="entry name" value="FtsK_alpha"/>
</dbReference>
<reference evidence="13 14" key="1">
    <citation type="submission" date="2020-04" db="EMBL/GenBank/DDBJ databases">
        <title>Genome-Wide Identification of 5-Methylcytosine Sites in Bacterial Genomes By High-Throughput Sequencing of MspJI Restriction Fragments.</title>
        <authorList>
            <person name="Wu V."/>
        </authorList>
    </citation>
    <scope>NUCLEOTIDE SEQUENCE [LARGE SCALE GENOMIC DNA]</scope>
    <source>
        <strain evidence="13 14">CCAP 1403/13f</strain>
    </source>
</reference>
<dbReference type="Pfam" id="PF01580">
    <property type="entry name" value="FtsK_SpoIIIE"/>
    <property type="match status" value="1"/>
</dbReference>
<feature type="region of interest" description="Disordered" evidence="11">
    <location>
        <begin position="519"/>
        <end position="544"/>
    </location>
</feature>
<evidence type="ECO:0000313" key="13">
    <source>
        <dbReference type="EMBL" id="QJB44856.1"/>
    </source>
</evidence>
<keyword evidence="9" id="KW-0234">DNA repair</keyword>
<dbReference type="Gene3D" id="3.90.320.10">
    <property type="match status" value="1"/>
</dbReference>
<gene>
    <name evidence="13" type="ORF">HGD76_12435</name>
</gene>
<keyword evidence="4" id="KW-0227">DNA damage</keyword>
<evidence type="ECO:0000256" key="7">
    <source>
        <dbReference type="ARBA" id="ARBA00022840"/>
    </source>
</evidence>
<dbReference type="CDD" id="cd06142">
    <property type="entry name" value="RNaseD_exo"/>
    <property type="match status" value="1"/>
</dbReference>
<dbReference type="RefSeq" id="WP_168695962.1">
    <property type="nucleotide sequence ID" value="NZ_CP051206.1"/>
</dbReference>
<reference evidence="13 14" key="2">
    <citation type="submission" date="2020-04" db="EMBL/GenBank/DDBJ databases">
        <authorList>
            <person name="Fomenkov A."/>
            <person name="Anton B.P."/>
            <person name="Roberts R.J."/>
        </authorList>
    </citation>
    <scope>NUCLEOTIDE SEQUENCE [LARGE SCALE GENOMIC DNA]</scope>
    <source>
        <strain evidence="13 14">CCAP 1403/13f</strain>
    </source>
</reference>
<keyword evidence="13" id="KW-0132">Cell division</keyword>
<evidence type="ECO:0000256" key="1">
    <source>
        <dbReference type="ARBA" id="ARBA00006474"/>
    </source>
</evidence>
<dbReference type="InterPro" id="IPR038726">
    <property type="entry name" value="PDDEXK_AddAB-type"/>
</dbReference>
<dbReference type="EMBL" id="CP051206">
    <property type="protein sequence ID" value="QJB44856.1"/>
    <property type="molecule type" value="Genomic_DNA"/>
</dbReference>
<feature type="binding site" evidence="10">
    <location>
        <begin position="697"/>
        <end position="704"/>
    </location>
    <ligand>
        <name>ATP</name>
        <dbReference type="ChEBI" id="CHEBI:30616"/>
    </ligand>
</feature>
<dbReference type="Proteomes" id="UP000502433">
    <property type="component" value="Chromosome"/>
</dbReference>
<evidence type="ECO:0000259" key="12">
    <source>
        <dbReference type="PROSITE" id="PS50901"/>
    </source>
</evidence>
<sequence length="909" mass="102927">MHYLTQPTEIYQQIFQLSLSKTLWIDTEIADWYTDKPKLALIQVLADYTDLNGESAYIFDVLDKPDLAAYFINQIMVNSQIEKVFHNAGFDLKYLGKELAENVTCTFKIARKITKEVLQTTNLKLKTLAAELCHFSNVDAEEGSSDWGKRPLSQKQLKYAAMDTVYLAAVHRRLLEISNPDVISRVFNMVNNKSENSSLTPTKVRLAFECPRLFYLNHNFNCKAIFSSKDTITGIGNIFHQLADNFINLLLIEPRFKTLLNPSATQLNVDELTSKIQQLFYQIKFFPYLQNAIAKDASKASLLLQVWQGLQGLIKKFTELLIINRRYCSAETVIQNTFISEERSLEYYFDLPNGTKQLIRGEFDCLVFNFELKRLCMVEFKTYQPVDSAAQLAQVSLYSYMLSKRKKPPIDSAVYCVLPEFKEYKYSWEQLENTVHQLIPYKLLQMQQWLSWESPNTNPPPATTQPHLCEICPQQQKCQTFFNVESNAPPNQVIEIDENSDFIAPAKKQEDISDFSHYLENPTRNLTPQPPSLRGKGENSKPLSLQERGLERGFSDTFKSQKDTFINADEIGASLVTILESFKVNVDYYGADVSPAFIRVKIKPHLGVKVPSILRLSADLQVQLGLEYPPLIAPQAGYVSIDLPRQDRQIAKFEDFIQKQFLPPTAPVKIAIGVGIDGKLLEADLSDPNTCHFLVGGTTGSGKSEFLRSLLLSLIYRHSPQHLKIALVDPKRVTFPEFEQMSSLYAPVVKDSDRAVELMQELVAEMESRYQKFEKAKCADLTTYNQRSSPALPRIVCIFDEYADFMAEKEIRTILEQSIKRLGAMARAAGIHLIISTQRPEASIVTPIIRSNLPGRVALRTSSQADSCIILGGKETTAAYLLGKGDLVYQGGSHGQRLQSLLAQSIKLP</sequence>
<organism evidence="13 14">
    <name type="scientific">Dolichospermum flos-aquae CCAP 1403/13F</name>
    <dbReference type="NCBI Taxonomy" id="315271"/>
    <lineage>
        <taxon>Bacteria</taxon>
        <taxon>Bacillati</taxon>
        <taxon>Cyanobacteriota</taxon>
        <taxon>Cyanophyceae</taxon>
        <taxon>Nostocales</taxon>
        <taxon>Aphanizomenonaceae</taxon>
        <taxon>Dolichospermum</taxon>
    </lineage>
</organism>
<dbReference type="InterPro" id="IPR012337">
    <property type="entry name" value="RNaseH-like_sf"/>
</dbReference>
<dbReference type="PANTHER" id="PTHR22683:SF1">
    <property type="entry name" value="TYPE VII SECRETION SYSTEM PROTEIN ESSC"/>
    <property type="match status" value="1"/>
</dbReference>
<dbReference type="InterPro" id="IPR002562">
    <property type="entry name" value="3'-5'_exonuclease_dom"/>
</dbReference>
<evidence type="ECO:0000256" key="9">
    <source>
        <dbReference type="ARBA" id="ARBA00023204"/>
    </source>
</evidence>
<dbReference type="Gene3D" id="3.40.50.300">
    <property type="entry name" value="P-loop containing nucleotide triphosphate hydrolases"/>
    <property type="match status" value="1"/>
</dbReference>
<evidence type="ECO:0000313" key="14">
    <source>
        <dbReference type="Proteomes" id="UP000502433"/>
    </source>
</evidence>
<dbReference type="InterPro" id="IPR050206">
    <property type="entry name" value="FtsK/SpoIIIE/SftA"/>
</dbReference>
<keyword evidence="2" id="KW-0540">Nuclease</keyword>
<dbReference type="SUPFAM" id="SSF52540">
    <property type="entry name" value="P-loop containing nucleoside triphosphate hydrolases"/>
    <property type="match status" value="1"/>
</dbReference>
<keyword evidence="7 10" id="KW-0067">ATP-binding</keyword>
<evidence type="ECO:0000256" key="11">
    <source>
        <dbReference type="SAM" id="MobiDB-lite"/>
    </source>
</evidence>
<dbReference type="GO" id="GO:0008408">
    <property type="term" value="F:3'-5' exonuclease activity"/>
    <property type="evidence" value="ECO:0007669"/>
    <property type="project" value="InterPro"/>
</dbReference>
<evidence type="ECO:0000256" key="2">
    <source>
        <dbReference type="ARBA" id="ARBA00022722"/>
    </source>
</evidence>
<dbReference type="Gene3D" id="3.30.420.10">
    <property type="entry name" value="Ribonuclease H-like superfamily/Ribonuclease H"/>
    <property type="match status" value="1"/>
</dbReference>
<keyword evidence="13" id="KW-0131">Cell cycle</keyword>
<dbReference type="GO" id="GO:0005524">
    <property type="term" value="F:ATP binding"/>
    <property type="evidence" value="ECO:0007669"/>
    <property type="project" value="UniProtKB-UniRule"/>
</dbReference>
<accession>A0A6H2C0W6</accession>
<keyword evidence="3 10" id="KW-0547">Nucleotide-binding</keyword>
<dbReference type="PROSITE" id="PS50901">
    <property type="entry name" value="FTSK"/>
    <property type="match status" value="1"/>
</dbReference>
<name>A0A6H2C0W6_DOLFA</name>
<dbReference type="InterPro" id="IPR011604">
    <property type="entry name" value="PDDEXK-like_dom_sf"/>
</dbReference>
<dbReference type="Pfam" id="PF17854">
    <property type="entry name" value="FtsK_alpha"/>
    <property type="match status" value="1"/>
</dbReference>
<dbReference type="Pfam" id="PF01612">
    <property type="entry name" value="DNA_pol_A_exo1"/>
    <property type="match status" value="1"/>
</dbReference>
<dbReference type="GO" id="GO:0003677">
    <property type="term" value="F:DNA binding"/>
    <property type="evidence" value="ECO:0007669"/>
    <property type="project" value="UniProtKB-KW"/>
</dbReference>
<dbReference type="AlphaFoldDB" id="A0A6H2C0W6"/>
<protein>
    <submittedName>
        <fullName evidence="13">Cell division protein FtsK</fullName>
    </submittedName>
</protein>